<dbReference type="Pfam" id="PF00534">
    <property type="entry name" value="Glycos_transf_1"/>
    <property type="match status" value="1"/>
</dbReference>
<reference evidence="3 4" key="1">
    <citation type="submission" date="2014-08" db="EMBL/GenBank/DDBJ databases">
        <title>Chaperone-usher fimbriae in a diverse selection of Gallibacterium genomes.</title>
        <authorList>
            <person name="Kudirkiene E."/>
            <person name="Bager R.J."/>
            <person name="Johnson T.J."/>
            <person name="Bojesen A.M."/>
        </authorList>
    </citation>
    <scope>NUCLEOTIDE SEQUENCE [LARGE SCALE GENOMIC DNA]</scope>
    <source>
        <strain evidence="3 4">CCM5976</strain>
    </source>
</reference>
<evidence type="ECO:0000313" key="3">
    <source>
        <dbReference type="EMBL" id="KGQ32283.1"/>
    </source>
</evidence>
<dbReference type="GO" id="GO:0016757">
    <property type="term" value="F:glycosyltransferase activity"/>
    <property type="evidence" value="ECO:0007669"/>
    <property type="project" value="InterPro"/>
</dbReference>
<sequence>MQNNKIHILYFCGIAVHGGVGSYLKTVAQNFPQGNYVLHISYYAPQRFVEFENQILALNPSVVFHHLPMFSIKNLITGKLWKATKQIYQQYHFDLVHAHNPYLSFMHFYCAKNKHIGRILHSHSSQPSGSKIKALINRLFYSLTKPLVTDRIACSRVAGEFLFKNQHYKIIYNAIDCNKFIFKADIRALLRNQFNLSDNTIVLGHIGNFEPVKNHHFLLNLISILAKRTENYKLFLIGVGAGENECKQWVQKHKLQDKVVFLGFRQDVPQLLNIFDLFLLPSFFEGFPLSVLEAQCNGLPNLISDRVTNEVAITDLVQFYSIANIDQWIDAISVMQQNQKREDYAHIMSEKGFSIEHHIQQLMDVYQQVLQRSH</sequence>
<dbReference type="InterPro" id="IPR001296">
    <property type="entry name" value="Glyco_trans_1"/>
</dbReference>
<feature type="domain" description="Glycosyltransferase subfamily 4-like N-terminal" evidence="2">
    <location>
        <begin position="18"/>
        <end position="178"/>
    </location>
</feature>
<dbReference type="Gene3D" id="3.40.50.2000">
    <property type="entry name" value="Glycogen Phosphorylase B"/>
    <property type="match status" value="2"/>
</dbReference>
<dbReference type="InterPro" id="IPR028098">
    <property type="entry name" value="Glyco_trans_4-like_N"/>
</dbReference>
<accession>A0A0A2XJB5</accession>
<protein>
    <submittedName>
        <fullName evidence="3">Capsular biosynthesis protein</fullName>
    </submittedName>
</protein>
<evidence type="ECO:0000259" key="1">
    <source>
        <dbReference type="Pfam" id="PF00534"/>
    </source>
</evidence>
<dbReference type="SUPFAM" id="SSF53756">
    <property type="entry name" value="UDP-Glycosyltransferase/glycogen phosphorylase"/>
    <property type="match status" value="1"/>
</dbReference>
<dbReference type="EMBL" id="JPXY01000024">
    <property type="protein sequence ID" value="KGQ32283.1"/>
    <property type="molecule type" value="Genomic_DNA"/>
</dbReference>
<evidence type="ECO:0000313" key="4">
    <source>
        <dbReference type="Proteomes" id="UP000030418"/>
    </source>
</evidence>
<dbReference type="RefSeq" id="WP_039135328.1">
    <property type="nucleotide sequence ID" value="NZ_JPXY01000024.1"/>
</dbReference>
<dbReference type="PANTHER" id="PTHR12526">
    <property type="entry name" value="GLYCOSYLTRANSFERASE"/>
    <property type="match status" value="1"/>
</dbReference>
<feature type="domain" description="Glycosyl transferase family 1" evidence="1">
    <location>
        <begin position="190"/>
        <end position="343"/>
    </location>
</feature>
<dbReference type="Proteomes" id="UP000030418">
    <property type="component" value="Unassembled WGS sequence"/>
</dbReference>
<keyword evidence="4" id="KW-1185">Reference proteome</keyword>
<name>A0A0A2XJB5_9PAST</name>
<comment type="caution">
    <text evidence="3">The sequence shown here is derived from an EMBL/GenBank/DDBJ whole genome shotgun (WGS) entry which is preliminary data.</text>
</comment>
<dbReference type="AlphaFoldDB" id="A0A0A2XJB5"/>
<gene>
    <name evidence="3" type="ORF">P375_05665</name>
</gene>
<organism evidence="3 4">
    <name type="scientific">Gallibacterium genomosp. 2</name>
    <dbReference type="NCBI Taxonomy" id="155517"/>
    <lineage>
        <taxon>Bacteria</taxon>
        <taxon>Pseudomonadati</taxon>
        <taxon>Pseudomonadota</taxon>
        <taxon>Gammaproteobacteria</taxon>
        <taxon>Pasteurellales</taxon>
        <taxon>Pasteurellaceae</taxon>
        <taxon>Gallibacterium</taxon>
    </lineage>
</organism>
<proteinExistence type="predicted"/>
<evidence type="ECO:0000259" key="2">
    <source>
        <dbReference type="Pfam" id="PF13439"/>
    </source>
</evidence>
<dbReference type="Pfam" id="PF13439">
    <property type="entry name" value="Glyco_transf_4"/>
    <property type="match status" value="1"/>
</dbReference>
<dbReference type="GO" id="GO:1901135">
    <property type="term" value="P:carbohydrate derivative metabolic process"/>
    <property type="evidence" value="ECO:0007669"/>
    <property type="project" value="UniProtKB-ARBA"/>
</dbReference>